<evidence type="ECO:0000313" key="2">
    <source>
        <dbReference type="Proteomes" id="UP000320176"/>
    </source>
</evidence>
<dbReference type="Proteomes" id="UP000320176">
    <property type="component" value="Unassembled WGS sequence"/>
</dbReference>
<reference evidence="1 2" key="1">
    <citation type="submission" date="2019-02" db="EMBL/GenBank/DDBJ databases">
        <title>Deep-cultivation of Planctomycetes and their phenomic and genomic characterization uncovers novel biology.</title>
        <authorList>
            <person name="Wiegand S."/>
            <person name="Jogler M."/>
            <person name="Boedeker C."/>
            <person name="Pinto D."/>
            <person name="Vollmers J."/>
            <person name="Rivas-Marin E."/>
            <person name="Kohn T."/>
            <person name="Peeters S.H."/>
            <person name="Heuer A."/>
            <person name="Rast P."/>
            <person name="Oberbeckmann S."/>
            <person name="Bunk B."/>
            <person name="Jeske O."/>
            <person name="Meyerdierks A."/>
            <person name="Storesund J.E."/>
            <person name="Kallscheuer N."/>
            <person name="Luecker S."/>
            <person name="Lage O.M."/>
            <person name="Pohl T."/>
            <person name="Merkel B.J."/>
            <person name="Hornburger P."/>
            <person name="Mueller R.-W."/>
            <person name="Bruemmer F."/>
            <person name="Labrenz M."/>
            <person name="Spormann A.M."/>
            <person name="Op Den Camp H."/>
            <person name="Overmann J."/>
            <person name="Amann R."/>
            <person name="Jetten M.S.M."/>
            <person name="Mascher T."/>
            <person name="Medema M.H."/>
            <person name="Devos D.P."/>
            <person name="Kaster A.-K."/>
            <person name="Ovreas L."/>
            <person name="Rohde M."/>
            <person name="Galperin M.Y."/>
            <person name="Jogler C."/>
        </authorList>
    </citation>
    <scope>NUCLEOTIDE SEQUENCE [LARGE SCALE GENOMIC DNA]</scope>
    <source>
        <strain evidence="1 2">Pla52n</strain>
    </source>
</reference>
<accession>A0A5C6B3K6</accession>
<dbReference type="AlphaFoldDB" id="A0A5C6B3K6"/>
<protein>
    <submittedName>
        <fullName evidence="1">Uncharacterized protein</fullName>
    </submittedName>
</protein>
<name>A0A5C6B3K6_9BACT</name>
<organism evidence="1 2">
    <name type="scientific">Stieleria varia</name>
    <dbReference type="NCBI Taxonomy" id="2528005"/>
    <lineage>
        <taxon>Bacteria</taxon>
        <taxon>Pseudomonadati</taxon>
        <taxon>Planctomycetota</taxon>
        <taxon>Planctomycetia</taxon>
        <taxon>Pirellulales</taxon>
        <taxon>Pirellulaceae</taxon>
        <taxon>Stieleria</taxon>
    </lineage>
</organism>
<dbReference type="EMBL" id="SJPN01000002">
    <property type="protein sequence ID" value="TWU05856.1"/>
    <property type="molecule type" value="Genomic_DNA"/>
</dbReference>
<gene>
    <name evidence="1" type="ORF">Pla52n_15710</name>
</gene>
<proteinExistence type="predicted"/>
<evidence type="ECO:0000313" key="1">
    <source>
        <dbReference type="EMBL" id="TWU05856.1"/>
    </source>
</evidence>
<sequence>MAMSNRQHGNAGRETADRVEFYCLLINCVAESSANAELLRKEEPSTHRQLLILCNGNLEFLREDIEFMHQDWRHLSLRLNGLDDAEMVARRDCFSAASLSKKMCGQKNSCSFWFCIFLSSRWGL</sequence>
<keyword evidence="2" id="KW-1185">Reference proteome</keyword>
<comment type="caution">
    <text evidence="1">The sequence shown here is derived from an EMBL/GenBank/DDBJ whole genome shotgun (WGS) entry which is preliminary data.</text>
</comment>